<protein>
    <submittedName>
        <fullName evidence="1">Uncharacterized protein</fullName>
    </submittedName>
</protein>
<reference evidence="1" key="1">
    <citation type="submission" date="2021-02" db="EMBL/GenBank/DDBJ databases">
        <authorList>
            <person name="Nowell W R."/>
        </authorList>
    </citation>
    <scope>NUCLEOTIDE SEQUENCE</scope>
</reference>
<dbReference type="Proteomes" id="UP000663860">
    <property type="component" value="Unassembled WGS sequence"/>
</dbReference>
<evidence type="ECO:0000313" key="2">
    <source>
        <dbReference type="Proteomes" id="UP000663860"/>
    </source>
</evidence>
<dbReference type="AlphaFoldDB" id="A0A813MAS0"/>
<sequence>MNRIVIVIRYRTATHVGLTSSFTQNFVQVVYIPINERYIQKPYKSCEDINHLFETFKLSNNFAYQQYPIRMSSLSSSQLLNPNSKQLSNEDLSKETFDDNNEISTLINLLILRVECLSNKNTLIEKKKQTKIYPTIKQIDQNLTEYLYYLFNKFTKDDPDICTSMIDKTNFVNVCQTLVRNGCFNMPSSTSPEQSLSESTLTNNNELTLTQTCLREYRTDVDDLIIDKSTATEETSSISMNDQDTWLIVDLEPIKPQYSTTIPDESKVRFILKGKNKKIKD</sequence>
<evidence type="ECO:0000313" key="1">
    <source>
        <dbReference type="EMBL" id="CAF0718159.1"/>
    </source>
</evidence>
<gene>
    <name evidence="1" type="ORF">IZO911_LOCUS1505</name>
</gene>
<name>A0A813MAS0_9BILA</name>
<dbReference type="EMBL" id="CAJNOE010000007">
    <property type="protein sequence ID" value="CAF0718159.1"/>
    <property type="molecule type" value="Genomic_DNA"/>
</dbReference>
<organism evidence="1 2">
    <name type="scientific">Adineta steineri</name>
    <dbReference type="NCBI Taxonomy" id="433720"/>
    <lineage>
        <taxon>Eukaryota</taxon>
        <taxon>Metazoa</taxon>
        <taxon>Spiralia</taxon>
        <taxon>Gnathifera</taxon>
        <taxon>Rotifera</taxon>
        <taxon>Eurotatoria</taxon>
        <taxon>Bdelloidea</taxon>
        <taxon>Adinetida</taxon>
        <taxon>Adinetidae</taxon>
        <taxon>Adineta</taxon>
    </lineage>
</organism>
<proteinExistence type="predicted"/>
<comment type="caution">
    <text evidence="1">The sequence shown here is derived from an EMBL/GenBank/DDBJ whole genome shotgun (WGS) entry which is preliminary data.</text>
</comment>
<accession>A0A813MAS0</accession>